<dbReference type="EMBL" id="JMIH01000023">
    <property type="protein sequence ID" value="KEO72987.1"/>
    <property type="molecule type" value="Genomic_DNA"/>
</dbReference>
<organism evidence="2 3">
    <name type="scientific">Anditalea andensis</name>
    <dbReference type="NCBI Taxonomy" id="1048983"/>
    <lineage>
        <taxon>Bacteria</taxon>
        <taxon>Pseudomonadati</taxon>
        <taxon>Bacteroidota</taxon>
        <taxon>Cytophagia</taxon>
        <taxon>Cytophagales</taxon>
        <taxon>Cytophagaceae</taxon>
        <taxon>Anditalea</taxon>
    </lineage>
</organism>
<accession>A0A074LGS2</accession>
<sequence length="126" mass="14433">MKKISIITCLLLFTAGFASAQNELNITGKVTVHETDNDGKHFSYVIVNEGEETIEGGTYRVYLKVNKKYISFDRNTSDLEPGKAVRYESNRVYHKDPKTDELKYTLELTQKKPKNRKKLEEGTISL</sequence>
<dbReference type="Proteomes" id="UP000027821">
    <property type="component" value="Unassembled WGS sequence"/>
</dbReference>
<proteinExistence type="predicted"/>
<evidence type="ECO:0000313" key="3">
    <source>
        <dbReference type="Proteomes" id="UP000027821"/>
    </source>
</evidence>
<dbReference type="STRING" id="1048983.EL17_15345"/>
<keyword evidence="1" id="KW-0732">Signal</keyword>
<dbReference type="RefSeq" id="WP_051720039.1">
    <property type="nucleotide sequence ID" value="NZ_JMIH01000023.1"/>
</dbReference>
<evidence type="ECO:0000313" key="2">
    <source>
        <dbReference type="EMBL" id="KEO72987.1"/>
    </source>
</evidence>
<feature type="chain" id="PRO_5001697734" evidence="1">
    <location>
        <begin position="21"/>
        <end position="126"/>
    </location>
</feature>
<feature type="signal peptide" evidence="1">
    <location>
        <begin position="1"/>
        <end position="20"/>
    </location>
</feature>
<protein>
    <submittedName>
        <fullName evidence="2">Uncharacterized protein</fullName>
    </submittedName>
</protein>
<dbReference type="AlphaFoldDB" id="A0A074LGS2"/>
<comment type="caution">
    <text evidence="2">The sequence shown here is derived from an EMBL/GenBank/DDBJ whole genome shotgun (WGS) entry which is preliminary data.</text>
</comment>
<name>A0A074LGS2_9BACT</name>
<evidence type="ECO:0000256" key="1">
    <source>
        <dbReference type="SAM" id="SignalP"/>
    </source>
</evidence>
<keyword evidence="3" id="KW-1185">Reference proteome</keyword>
<reference evidence="2 3" key="1">
    <citation type="submission" date="2014-04" db="EMBL/GenBank/DDBJ databases">
        <title>Characterization and application of a salt tolerant electro-active bacterium.</title>
        <authorList>
            <person name="Yang L."/>
            <person name="Wei S."/>
            <person name="Tay Q.X.M."/>
        </authorList>
    </citation>
    <scope>NUCLEOTIDE SEQUENCE [LARGE SCALE GENOMIC DNA]</scope>
    <source>
        <strain evidence="2 3">LY1</strain>
    </source>
</reference>
<gene>
    <name evidence="2" type="ORF">EL17_15345</name>
</gene>
<dbReference type="eggNOG" id="ENOG502ZKK5">
    <property type="taxonomic scope" value="Bacteria"/>
</dbReference>
<dbReference type="OrthoDB" id="840023at2"/>